<organism evidence="4 5">
    <name type="scientific">Digitaria exilis</name>
    <dbReference type="NCBI Taxonomy" id="1010633"/>
    <lineage>
        <taxon>Eukaryota</taxon>
        <taxon>Viridiplantae</taxon>
        <taxon>Streptophyta</taxon>
        <taxon>Embryophyta</taxon>
        <taxon>Tracheophyta</taxon>
        <taxon>Spermatophyta</taxon>
        <taxon>Magnoliopsida</taxon>
        <taxon>Liliopsida</taxon>
        <taxon>Poales</taxon>
        <taxon>Poaceae</taxon>
        <taxon>PACMAD clade</taxon>
        <taxon>Panicoideae</taxon>
        <taxon>Panicodae</taxon>
        <taxon>Paniceae</taxon>
        <taxon>Anthephorinae</taxon>
        <taxon>Digitaria</taxon>
    </lineage>
</organism>
<feature type="region of interest" description="Disordered" evidence="2">
    <location>
        <begin position="213"/>
        <end position="236"/>
    </location>
</feature>
<dbReference type="AlphaFoldDB" id="A0A835C4P3"/>
<dbReference type="Proteomes" id="UP000636709">
    <property type="component" value="Unassembled WGS sequence"/>
</dbReference>
<dbReference type="EMBL" id="JACEFO010001700">
    <property type="protein sequence ID" value="KAF8719774.1"/>
    <property type="molecule type" value="Genomic_DNA"/>
</dbReference>
<dbReference type="InterPro" id="IPR003892">
    <property type="entry name" value="CUE"/>
</dbReference>
<protein>
    <recommendedName>
        <fullName evidence="3">CUE domain-containing protein</fullName>
    </recommendedName>
</protein>
<name>A0A835C4P3_9POAL</name>
<dbReference type="OrthoDB" id="620544at2759"/>
<accession>A0A835C4P3</accession>
<dbReference type="GO" id="GO:0043130">
    <property type="term" value="F:ubiquitin binding"/>
    <property type="evidence" value="ECO:0007669"/>
    <property type="project" value="InterPro"/>
</dbReference>
<feature type="compositionally biased region" description="Polar residues" evidence="2">
    <location>
        <begin position="213"/>
        <end position="227"/>
    </location>
</feature>
<evidence type="ECO:0000256" key="1">
    <source>
        <dbReference type="SAM" id="Coils"/>
    </source>
</evidence>
<dbReference type="PROSITE" id="PS51140">
    <property type="entry name" value="CUE"/>
    <property type="match status" value="1"/>
</dbReference>
<dbReference type="PANTHER" id="PTHR48459:SF1">
    <property type="entry name" value="CUE DOMAIN-CONTAINING PROTEIN"/>
    <property type="match status" value="1"/>
</dbReference>
<proteinExistence type="predicted"/>
<dbReference type="PANTHER" id="PTHR48459">
    <property type="entry name" value="CUE DOMAIN-CONTAINING PROTEIN"/>
    <property type="match status" value="1"/>
</dbReference>
<dbReference type="SUPFAM" id="SSF46934">
    <property type="entry name" value="UBA-like"/>
    <property type="match status" value="1"/>
</dbReference>
<dbReference type="SMART" id="SM00546">
    <property type="entry name" value="CUE"/>
    <property type="match status" value="1"/>
</dbReference>
<evidence type="ECO:0000313" key="4">
    <source>
        <dbReference type="EMBL" id="KAF8719774.1"/>
    </source>
</evidence>
<dbReference type="InterPro" id="IPR009060">
    <property type="entry name" value="UBA-like_sf"/>
</dbReference>
<keyword evidence="1" id="KW-0175">Coiled coil</keyword>
<evidence type="ECO:0000313" key="5">
    <source>
        <dbReference type="Proteomes" id="UP000636709"/>
    </source>
</evidence>
<evidence type="ECO:0000259" key="3">
    <source>
        <dbReference type="PROSITE" id="PS51140"/>
    </source>
</evidence>
<feature type="region of interest" description="Disordered" evidence="2">
    <location>
        <begin position="292"/>
        <end position="330"/>
    </location>
</feature>
<sequence>MAAREVAANNMAVIVGLQDQRMMADHKEVFRSLQELFPQVDHRILKAIAIEHRKDVDSAVVAILDEVMPFITGSAGVFSAHHEVLPSRADSVGNVFANNSTHEVGSSSSAGHDICADEVDGSVLSAQGTSCVEVTTGTQENIDSELHAGRLTSIHEMNEQLNLCSDLIPNGNHRDLLPNLDVVSSNSSPERKLANSDNEAGFGVLPSECSSQLPTGENCSDSISSKAPQLHDQDSSNNPVGDCFAQNNSLKFFSGYEDINFEDDLFFSDLLGFSSNHQVSSGILSDEKDSFTPVFDVPSPDKEASSAGTSGVIEQKSTSNAGTGSNKQLSGDIDENEAILLSSKTMLPDLNLNHFGSMASTHSSHSVSIESLEDSIADARSNKNDLLPSLELVTKMIEDVELLQEKAKIAKQESSIAGTCILTKVEELKEMLTHAKEANDMVFLFDIIFDTIKFLIFSRLMPQDERNKYLVIIEEIHQTLDERLVAAQQEIAAAEKEKIEKEAAAQALLDEQEKMMNSIVEESRKLQKEAEENLKLKEFLVERGQIVDTLQGEMAVICEDVSLLKRVVDERLSLSKLQRSTMSSLSSSLHSSLHKSGSSSGRTTEAVESSDKDTVGEVASPVAEGLDDNASIGAVSDGNDSAKGICKRQSVSNEDGDDWLIC</sequence>
<feature type="compositionally biased region" description="Low complexity" evidence="2">
    <location>
        <begin position="585"/>
        <end position="603"/>
    </location>
</feature>
<evidence type="ECO:0000256" key="2">
    <source>
        <dbReference type="SAM" id="MobiDB-lite"/>
    </source>
</evidence>
<feature type="region of interest" description="Disordered" evidence="2">
    <location>
        <begin position="585"/>
        <end position="662"/>
    </location>
</feature>
<gene>
    <name evidence="4" type="ORF">HU200_024530</name>
</gene>
<reference evidence="4" key="1">
    <citation type="submission" date="2020-07" db="EMBL/GenBank/DDBJ databases">
        <title>Genome sequence and genetic diversity analysis of an under-domesticated orphan crop, white fonio (Digitaria exilis).</title>
        <authorList>
            <person name="Bennetzen J.L."/>
            <person name="Chen S."/>
            <person name="Ma X."/>
            <person name="Wang X."/>
            <person name="Yssel A.E.J."/>
            <person name="Chaluvadi S.R."/>
            <person name="Johnson M."/>
            <person name="Gangashetty P."/>
            <person name="Hamidou F."/>
            <person name="Sanogo M.D."/>
            <person name="Zwaenepoel A."/>
            <person name="Wallace J."/>
            <person name="Van De Peer Y."/>
            <person name="Van Deynze A."/>
        </authorList>
    </citation>
    <scope>NUCLEOTIDE SEQUENCE</scope>
    <source>
        <tissue evidence="4">Leaves</tissue>
    </source>
</reference>
<feature type="coiled-coil region" evidence="1">
    <location>
        <begin position="477"/>
        <end position="529"/>
    </location>
</feature>
<feature type="compositionally biased region" description="Polar residues" evidence="2">
    <location>
        <begin position="315"/>
        <end position="329"/>
    </location>
</feature>
<feature type="domain" description="CUE" evidence="3">
    <location>
        <begin position="25"/>
        <end position="68"/>
    </location>
</feature>
<comment type="caution">
    <text evidence="4">The sequence shown here is derived from an EMBL/GenBank/DDBJ whole genome shotgun (WGS) entry which is preliminary data.</text>
</comment>
<keyword evidence="5" id="KW-1185">Reference proteome</keyword>